<dbReference type="PANTHER" id="PTHR24166:SF48">
    <property type="entry name" value="PROTEIN VAPYRIN"/>
    <property type="match status" value="1"/>
</dbReference>
<dbReference type="InterPro" id="IPR036770">
    <property type="entry name" value="Ankyrin_rpt-contain_sf"/>
</dbReference>
<accession>A0A8H6MU58</accession>
<dbReference type="Proteomes" id="UP000654918">
    <property type="component" value="Unassembled WGS sequence"/>
</dbReference>
<evidence type="ECO:0000256" key="2">
    <source>
        <dbReference type="ARBA" id="ARBA00023043"/>
    </source>
</evidence>
<keyword evidence="2 3" id="KW-0040">ANK repeat</keyword>
<dbReference type="PROSITE" id="PS50088">
    <property type="entry name" value="ANK_REPEAT"/>
    <property type="match status" value="1"/>
</dbReference>
<protein>
    <submittedName>
        <fullName evidence="4">Ankyrin repeat protein</fullName>
    </submittedName>
</protein>
<evidence type="ECO:0000256" key="3">
    <source>
        <dbReference type="PROSITE-ProRule" id="PRU00023"/>
    </source>
</evidence>
<sequence length="614" mass="69770">MSSLNRFPNELHMAVVSCLRTGEDEADLSALSCLARTCKFFHGFVGPILFKEGHYKYPGLLCWATEVGNIGAMKMLLINQIADPNLPLVFSHETANYEPWTRSYSNAKLDWDPYELGNNIPEDDDMPSDERFAYPVHLAAIHVDVEAFDLLLAYGAYSDAPSRAICQSCDMKEPDAYYEWLIFEYFVPFTAWTPFHFALCHGHDELSKHILERDPTCHGLEPGRDLRLCRSSCPDLRLRWAHVYAATHRLADHGPAPYTTAREDFREGGQDPMPAFISAVRNGRLDLADFLLSSGIDHVHIKYPRFRFGTLMWLSYWLETLQPALPVLLRHGADVDVDLGDGHTLLIEACCRATYREAILLIEAGANTFIVLNQPGNDISMDNEDHQYRVSRRKVVGEYTREAEMYYHPNELPFQTDGGCVLLGLQPIEICSQPFYYRQGPPFLMGEFPGPDYRFQAPDRVIEILLRATPRANPMMIAAKRQDHYAVNLLLRFGFDVNATNSSALTPLMQAIRNKPQALTPNRYESAVQACEKTVRTITEYAKGKRILLLDGEKAMLEACRLFLAESRTLSIVATLVDFGISINIRNEEAKTCLMLAFEQRKEPAYFDWVLVLF</sequence>
<name>A0A8H6MU58_9PEZI</name>
<evidence type="ECO:0000313" key="4">
    <source>
        <dbReference type="EMBL" id="KAF6808385.1"/>
    </source>
</evidence>
<dbReference type="EMBL" id="WIGO01000582">
    <property type="protein sequence ID" value="KAF6808385.1"/>
    <property type="molecule type" value="Genomic_DNA"/>
</dbReference>
<dbReference type="PANTHER" id="PTHR24166">
    <property type="entry name" value="ROLLING PEBBLES, ISOFORM B"/>
    <property type="match status" value="1"/>
</dbReference>
<dbReference type="SUPFAM" id="SSF48403">
    <property type="entry name" value="Ankyrin repeat"/>
    <property type="match status" value="1"/>
</dbReference>
<keyword evidence="5" id="KW-1185">Reference proteome</keyword>
<comment type="caution">
    <text evidence="4">The sequence shown here is derived from an EMBL/GenBank/DDBJ whole genome shotgun (WGS) entry which is preliminary data.</text>
</comment>
<organism evidence="4 5">
    <name type="scientific">Colletotrichum plurivorum</name>
    <dbReference type="NCBI Taxonomy" id="2175906"/>
    <lineage>
        <taxon>Eukaryota</taxon>
        <taxon>Fungi</taxon>
        <taxon>Dikarya</taxon>
        <taxon>Ascomycota</taxon>
        <taxon>Pezizomycotina</taxon>
        <taxon>Sordariomycetes</taxon>
        <taxon>Hypocreomycetidae</taxon>
        <taxon>Glomerellales</taxon>
        <taxon>Glomerellaceae</taxon>
        <taxon>Colletotrichum</taxon>
        <taxon>Colletotrichum orchidearum species complex</taxon>
    </lineage>
</organism>
<dbReference type="InterPro" id="IPR050889">
    <property type="entry name" value="Dendritic_Spine_Reg/Scaffold"/>
</dbReference>
<keyword evidence="1" id="KW-0677">Repeat</keyword>
<dbReference type="SMART" id="SM00248">
    <property type="entry name" value="ANK"/>
    <property type="match status" value="7"/>
</dbReference>
<evidence type="ECO:0000313" key="5">
    <source>
        <dbReference type="Proteomes" id="UP000654918"/>
    </source>
</evidence>
<dbReference type="AlphaFoldDB" id="A0A8H6MU58"/>
<gene>
    <name evidence="4" type="ORF">CPLU01_15679</name>
</gene>
<dbReference type="Gene3D" id="1.25.40.20">
    <property type="entry name" value="Ankyrin repeat-containing domain"/>
    <property type="match status" value="3"/>
</dbReference>
<proteinExistence type="predicted"/>
<reference evidence="4" key="1">
    <citation type="journal article" date="2020" name="Phytopathology">
        <title>Genome Sequence Resources of Colletotrichum truncatum, C. plurivorum, C. musicola, and C. sojae: Four Species Pathogenic to Soybean (Glycine max).</title>
        <authorList>
            <person name="Rogerio F."/>
            <person name="Boufleur T.R."/>
            <person name="Ciampi-Guillardi M."/>
            <person name="Sukno S.A."/>
            <person name="Thon M.R."/>
            <person name="Massola Junior N.S."/>
            <person name="Baroncelli R."/>
        </authorList>
    </citation>
    <scope>NUCLEOTIDE SEQUENCE</scope>
    <source>
        <strain evidence="4">LFN00145</strain>
    </source>
</reference>
<dbReference type="InterPro" id="IPR002110">
    <property type="entry name" value="Ankyrin_rpt"/>
</dbReference>
<evidence type="ECO:0000256" key="1">
    <source>
        <dbReference type="ARBA" id="ARBA00022737"/>
    </source>
</evidence>
<feature type="repeat" description="ANK" evidence="3">
    <location>
        <begin position="470"/>
        <end position="502"/>
    </location>
</feature>